<feature type="region of interest" description="Disordered" evidence="1">
    <location>
        <begin position="140"/>
        <end position="159"/>
    </location>
</feature>
<feature type="domain" description="F-box" evidence="2">
    <location>
        <begin position="9"/>
        <end position="54"/>
    </location>
</feature>
<evidence type="ECO:0000256" key="1">
    <source>
        <dbReference type="SAM" id="MobiDB-lite"/>
    </source>
</evidence>
<name>A0A2N0PLK0_9GLOM</name>
<sequence>MSICGTARSVSLRELPTELIQFILKHFAIQDLKKCHSINDIWGDEVIQEIRRRLEFGSRYPTVKELAIGAPNADKKVMIRGWIKREKVAITLPNIFDGLKPPSYLGIDTKTFVVVDKPEYDLLFSDFTAFNSDGETLNIETDSEYSSSGSKTKSEDEDIYSNNVPLPIIMGTAE</sequence>
<evidence type="ECO:0000313" key="4">
    <source>
        <dbReference type="EMBL" id="PKC69627.1"/>
    </source>
</evidence>
<proteinExistence type="predicted"/>
<accession>A0A2N0PLK0</accession>
<reference evidence="3 6" key="1">
    <citation type="submission" date="2016-04" db="EMBL/GenBank/DDBJ databases">
        <title>Genome analyses suggest a sexual origin of heterokaryosis in a supposedly ancient asexual fungus.</title>
        <authorList>
            <person name="Ropars J."/>
            <person name="Sedzielewska K."/>
            <person name="Noel J."/>
            <person name="Charron P."/>
            <person name="Farinelli L."/>
            <person name="Marton T."/>
            <person name="Kruger M."/>
            <person name="Pelin A."/>
            <person name="Brachmann A."/>
            <person name="Corradi N."/>
        </authorList>
    </citation>
    <scope>NUCLEOTIDE SEQUENCE [LARGE SCALE GENOMIC DNA]</scope>
    <source>
        <strain evidence="3 6">A5</strain>
    </source>
</reference>
<dbReference type="VEuPathDB" id="FungiDB:RhiirFUN_000418"/>
<evidence type="ECO:0000259" key="2">
    <source>
        <dbReference type="PROSITE" id="PS50181"/>
    </source>
</evidence>
<reference evidence="3 6" key="2">
    <citation type="submission" date="2017-09" db="EMBL/GenBank/DDBJ databases">
        <title>Extensive intraspecific genome diversity in a model arbuscular mycorrhizal fungus.</title>
        <authorList>
            <person name="Chen E.C."/>
            <person name="Morin E."/>
            <person name="Beaudet D."/>
            <person name="Noel J."/>
            <person name="Ndikumana S."/>
            <person name="Charron P."/>
            <person name="St-Onge C."/>
            <person name="Giorgi J."/>
            <person name="Grigoriev I.V."/>
            <person name="Roux C."/>
            <person name="Martin F.M."/>
            <person name="Corradi N."/>
        </authorList>
    </citation>
    <scope>NUCLEOTIDE SEQUENCE [LARGE SCALE GENOMIC DNA]</scope>
    <source>
        <strain evidence="3 6">A5</strain>
    </source>
</reference>
<dbReference type="AlphaFoldDB" id="A0A2N0PLK0"/>
<dbReference type="InterPro" id="IPR001810">
    <property type="entry name" value="F-box_dom"/>
</dbReference>
<dbReference type="VEuPathDB" id="FungiDB:RhiirA1_455772"/>
<comment type="caution">
    <text evidence="3">The sequence shown here is derived from an EMBL/GenBank/DDBJ whole genome shotgun (WGS) entry which is preliminary data.</text>
</comment>
<gene>
    <name evidence="4" type="ORF">RhiirA1_455772</name>
    <name evidence="3" type="ORF">RhiirA5_417844</name>
</gene>
<dbReference type="Proteomes" id="UP000232722">
    <property type="component" value="Unassembled WGS sequence"/>
</dbReference>
<organism evidence="3 6">
    <name type="scientific">Rhizophagus irregularis</name>
    <dbReference type="NCBI Taxonomy" id="588596"/>
    <lineage>
        <taxon>Eukaryota</taxon>
        <taxon>Fungi</taxon>
        <taxon>Fungi incertae sedis</taxon>
        <taxon>Mucoromycota</taxon>
        <taxon>Glomeromycotina</taxon>
        <taxon>Glomeromycetes</taxon>
        <taxon>Glomerales</taxon>
        <taxon>Glomeraceae</taxon>
        <taxon>Rhizophagus</taxon>
    </lineage>
</organism>
<dbReference type="EMBL" id="LLXH01000268">
    <property type="protein sequence ID" value="PKC69627.1"/>
    <property type="molecule type" value="Genomic_DNA"/>
</dbReference>
<dbReference type="Proteomes" id="UP000232688">
    <property type="component" value="Unassembled WGS sequence"/>
</dbReference>
<evidence type="ECO:0000313" key="3">
    <source>
        <dbReference type="EMBL" id="PKC07726.1"/>
    </source>
</evidence>
<reference evidence="4 5" key="4">
    <citation type="submission" date="2017-10" db="EMBL/GenBank/DDBJ databases">
        <title>Genome analyses suggest a sexual origin of heterokaryosis in a supposedly ancient asexual fungus.</title>
        <authorList>
            <person name="Corradi N."/>
            <person name="Sedzielewska K."/>
            <person name="Noel J."/>
            <person name="Charron P."/>
            <person name="Farinelli L."/>
            <person name="Marton T."/>
            <person name="Kruger M."/>
            <person name="Pelin A."/>
            <person name="Brachmann A."/>
            <person name="Corradi N."/>
        </authorList>
    </citation>
    <scope>NUCLEOTIDE SEQUENCE [LARGE SCALE GENOMIC DNA]</scope>
    <source>
        <strain evidence="4 5">A1</strain>
    </source>
</reference>
<dbReference type="PROSITE" id="PS50181">
    <property type="entry name" value="FBOX"/>
    <property type="match status" value="1"/>
</dbReference>
<reference evidence="4 5" key="3">
    <citation type="submission" date="2017-10" db="EMBL/GenBank/DDBJ databases">
        <title>Extensive intraspecific genome diversity in a model arbuscular mycorrhizal fungus.</title>
        <authorList>
            <person name="Chen E.C.H."/>
            <person name="Morin E."/>
            <person name="Baudet D."/>
            <person name="Noel J."/>
            <person name="Ndikumana S."/>
            <person name="Charron P."/>
            <person name="St-Onge C."/>
            <person name="Giorgi J."/>
            <person name="Grigoriev I.V."/>
            <person name="Roux C."/>
            <person name="Martin F.M."/>
            <person name="Corradi N."/>
        </authorList>
    </citation>
    <scope>NUCLEOTIDE SEQUENCE [LARGE SCALE GENOMIC DNA]</scope>
    <source>
        <strain evidence="4 5">A1</strain>
    </source>
</reference>
<evidence type="ECO:0000313" key="5">
    <source>
        <dbReference type="Proteomes" id="UP000232688"/>
    </source>
</evidence>
<evidence type="ECO:0000313" key="6">
    <source>
        <dbReference type="Proteomes" id="UP000232722"/>
    </source>
</evidence>
<dbReference type="EMBL" id="LLXJ01000612">
    <property type="protein sequence ID" value="PKC07726.1"/>
    <property type="molecule type" value="Genomic_DNA"/>
</dbReference>
<dbReference type="VEuPathDB" id="FungiDB:FUN_020727"/>
<protein>
    <recommendedName>
        <fullName evidence="2">F-box domain-containing protein</fullName>
    </recommendedName>
</protein>